<evidence type="ECO:0000313" key="1">
    <source>
        <dbReference type="EMBL" id="KAI4353883.1"/>
    </source>
</evidence>
<accession>A0ACB9PZH8</accession>
<dbReference type="EMBL" id="CM039427">
    <property type="protein sequence ID" value="KAI4353883.1"/>
    <property type="molecule type" value="Genomic_DNA"/>
</dbReference>
<dbReference type="Proteomes" id="UP000828941">
    <property type="component" value="Chromosome 2"/>
</dbReference>
<comment type="caution">
    <text evidence="1">The sequence shown here is derived from an EMBL/GenBank/DDBJ whole genome shotgun (WGS) entry which is preliminary data.</text>
</comment>
<name>A0ACB9PZH8_BAUVA</name>
<sequence>MSTNRLWYRGSSDFHVHLSDFHVFKALESLDLSSNGIAGFVQNKAGNERLSWPSSLDVLDLSYNSLRNDTISSFSDLKCLKQLNLRSNELEGYLNISELYALTKLEMLDLSENQIKGFVVNQGWSKLNKLEQLCLQGIIFGW</sequence>
<evidence type="ECO:0000313" key="2">
    <source>
        <dbReference type="Proteomes" id="UP000828941"/>
    </source>
</evidence>
<keyword evidence="2" id="KW-1185">Reference proteome</keyword>
<proteinExistence type="predicted"/>
<gene>
    <name evidence="1" type="ORF">L6164_002805</name>
</gene>
<protein>
    <submittedName>
        <fullName evidence="1">Uncharacterized protein</fullName>
    </submittedName>
</protein>
<reference evidence="1 2" key="1">
    <citation type="journal article" date="2022" name="DNA Res.">
        <title>Chromosomal-level genome assembly of the orchid tree Bauhinia variegata (Leguminosae; Cercidoideae) supports the allotetraploid origin hypothesis of Bauhinia.</title>
        <authorList>
            <person name="Zhong Y."/>
            <person name="Chen Y."/>
            <person name="Zheng D."/>
            <person name="Pang J."/>
            <person name="Liu Y."/>
            <person name="Luo S."/>
            <person name="Meng S."/>
            <person name="Qian L."/>
            <person name="Wei D."/>
            <person name="Dai S."/>
            <person name="Zhou R."/>
        </authorList>
    </citation>
    <scope>NUCLEOTIDE SEQUENCE [LARGE SCALE GENOMIC DNA]</scope>
    <source>
        <strain evidence="1">BV-YZ2020</strain>
    </source>
</reference>
<organism evidence="1 2">
    <name type="scientific">Bauhinia variegata</name>
    <name type="common">Purple orchid tree</name>
    <name type="synonym">Phanera variegata</name>
    <dbReference type="NCBI Taxonomy" id="167791"/>
    <lineage>
        <taxon>Eukaryota</taxon>
        <taxon>Viridiplantae</taxon>
        <taxon>Streptophyta</taxon>
        <taxon>Embryophyta</taxon>
        <taxon>Tracheophyta</taxon>
        <taxon>Spermatophyta</taxon>
        <taxon>Magnoliopsida</taxon>
        <taxon>eudicotyledons</taxon>
        <taxon>Gunneridae</taxon>
        <taxon>Pentapetalae</taxon>
        <taxon>rosids</taxon>
        <taxon>fabids</taxon>
        <taxon>Fabales</taxon>
        <taxon>Fabaceae</taxon>
        <taxon>Cercidoideae</taxon>
        <taxon>Cercideae</taxon>
        <taxon>Bauhiniinae</taxon>
        <taxon>Bauhinia</taxon>
    </lineage>
</organism>